<sequence length="229" mass="27770">MLNQHFYQENISPEYLDFLLSQGWRHFGTYFFRYESSYLESENEYLPVKVIPLRIFLPNFKFSKSQRKILRKNEQFSIKRQLVKLTSEKHLLFEKHALRFSEHSRPMSLYNFLSKTPDITPLPTYNLEVWDKEKLIACTFVDITPQAFSSIYAMFDTDYSEYSLGIFTLLQEIQWAKELDKKYLYLGYAYDKSSFYDYKKRFSALESYQWQENTWVFFQKASMEQNEHS</sequence>
<dbReference type="RefSeq" id="WP_101357273.1">
    <property type="nucleotide sequence ID" value="NZ_NKXO01000001.1"/>
</dbReference>
<accession>A0A2N3IKP9</accession>
<reference evidence="2 3" key="1">
    <citation type="submission" date="2017-06" db="EMBL/GenBank/DDBJ databases">
        <title>Raineya orbicola gen. nov., sp. nov. a slightly thermophilic bacterium of the phylum Bacteroidetes and the description of Raineyaceae fam. nov.</title>
        <authorList>
            <person name="Albuquerque L."/>
            <person name="Polonia A.R.M."/>
            <person name="Barroso C."/>
            <person name="Froufe H.J.C."/>
            <person name="Lage O."/>
            <person name="Lobo-Da-Cunha A."/>
            <person name="Egas C."/>
            <person name="Da Costa M.S."/>
        </authorList>
    </citation>
    <scope>NUCLEOTIDE SEQUENCE [LARGE SCALE GENOMIC DNA]</scope>
    <source>
        <strain evidence="2 3">SPSPC-11</strain>
    </source>
</reference>
<comment type="caution">
    <text evidence="2">The sequence shown here is derived from an EMBL/GenBank/DDBJ whole genome shotgun (WGS) entry which is preliminary data.</text>
</comment>
<dbReference type="Pfam" id="PF04377">
    <property type="entry name" value="ATE_C"/>
    <property type="match status" value="1"/>
</dbReference>
<dbReference type="AlphaFoldDB" id="A0A2N3IKP9"/>
<gene>
    <name evidence="2" type="ORF">Rain11_0002</name>
</gene>
<keyword evidence="2" id="KW-0808">Transferase</keyword>
<dbReference type="PANTHER" id="PTHR21367">
    <property type="entry name" value="ARGININE-TRNA-PROTEIN TRANSFERASE 1"/>
    <property type="match status" value="1"/>
</dbReference>
<protein>
    <submittedName>
        <fullName evidence="2">Putative arginyl-tRNA:protein arginylyltransferase</fullName>
    </submittedName>
</protein>
<dbReference type="GO" id="GO:0005737">
    <property type="term" value="C:cytoplasm"/>
    <property type="evidence" value="ECO:0007669"/>
    <property type="project" value="TreeGrafter"/>
</dbReference>
<evidence type="ECO:0000259" key="1">
    <source>
        <dbReference type="Pfam" id="PF04377"/>
    </source>
</evidence>
<dbReference type="Proteomes" id="UP000233387">
    <property type="component" value="Unassembled WGS sequence"/>
</dbReference>
<feature type="domain" description="N-end rule aminoacyl transferase C-terminal" evidence="1">
    <location>
        <begin position="92"/>
        <end position="207"/>
    </location>
</feature>
<evidence type="ECO:0000313" key="3">
    <source>
        <dbReference type="Proteomes" id="UP000233387"/>
    </source>
</evidence>
<keyword evidence="3" id="KW-1185">Reference proteome</keyword>
<dbReference type="InterPro" id="IPR030700">
    <property type="entry name" value="N-end_Aminoacyl_Trfase"/>
</dbReference>
<dbReference type="PANTHER" id="PTHR21367:SF1">
    <property type="entry name" value="ARGINYL-TRNA--PROTEIN TRANSFERASE 1"/>
    <property type="match status" value="1"/>
</dbReference>
<dbReference type="GO" id="GO:0004057">
    <property type="term" value="F:arginyl-tRNA--protein transferase activity"/>
    <property type="evidence" value="ECO:0007669"/>
    <property type="project" value="InterPro"/>
</dbReference>
<organism evidence="2 3">
    <name type="scientific">Raineya orbicola</name>
    <dbReference type="NCBI Taxonomy" id="2016530"/>
    <lineage>
        <taxon>Bacteria</taxon>
        <taxon>Pseudomonadati</taxon>
        <taxon>Bacteroidota</taxon>
        <taxon>Cytophagia</taxon>
        <taxon>Cytophagales</taxon>
        <taxon>Raineyaceae</taxon>
        <taxon>Raineya</taxon>
    </lineage>
</organism>
<dbReference type="EMBL" id="NKXO01000001">
    <property type="protein sequence ID" value="PKQ70861.1"/>
    <property type="molecule type" value="Genomic_DNA"/>
</dbReference>
<dbReference type="SUPFAM" id="SSF55729">
    <property type="entry name" value="Acyl-CoA N-acyltransferases (Nat)"/>
    <property type="match status" value="1"/>
</dbReference>
<evidence type="ECO:0000313" key="2">
    <source>
        <dbReference type="EMBL" id="PKQ70861.1"/>
    </source>
</evidence>
<dbReference type="InterPro" id="IPR007472">
    <property type="entry name" value="N-end_Aminoacyl_Trfase_C"/>
</dbReference>
<dbReference type="OrthoDB" id="9782022at2"/>
<dbReference type="InterPro" id="IPR016181">
    <property type="entry name" value="Acyl_CoA_acyltransferase"/>
</dbReference>
<name>A0A2N3IKP9_9BACT</name>
<proteinExistence type="predicted"/>